<organism evidence="4 5">
    <name type="scientific">Bifidobacterium catulorum</name>
    <dbReference type="NCBI Taxonomy" id="1630173"/>
    <lineage>
        <taxon>Bacteria</taxon>
        <taxon>Bacillati</taxon>
        <taxon>Actinomycetota</taxon>
        <taxon>Actinomycetes</taxon>
        <taxon>Bifidobacteriales</taxon>
        <taxon>Bifidobacteriaceae</taxon>
        <taxon>Bifidobacterium</taxon>
    </lineage>
</organism>
<name>A0A2U2MUK2_9BIFI</name>
<feature type="region of interest" description="Disordered" evidence="3">
    <location>
        <begin position="257"/>
        <end position="285"/>
    </location>
</feature>
<dbReference type="EMBL" id="QFFN01000003">
    <property type="protein sequence ID" value="PWG60515.1"/>
    <property type="molecule type" value="Genomic_DNA"/>
</dbReference>
<keyword evidence="5" id="KW-1185">Reference proteome</keyword>
<dbReference type="GO" id="GO:0007059">
    <property type="term" value="P:chromosome segregation"/>
    <property type="evidence" value="ECO:0007669"/>
    <property type="project" value="UniProtKB-KW"/>
</dbReference>
<gene>
    <name evidence="4" type="ORF">DF200_01910</name>
</gene>
<dbReference type="PANTHER" id="PTHR33969:SF2">
    <property type="entry name" value="SEGREGATION AND CONDENSATION PROTEIN A"/>
    <property type="match status" value="1"/>
</dbReference>
<keyword evidence="1" id="KW-0159">Chromosome partition</keyword>
<dbReference type="Pfam" id="PF02616">
    <property type="entry name" value="SMC_ScpA"/>
    <property type="match status" value="1"/>
</dbReference>
<evidence type="ECO:0000256" key="1">
    <source>
        <dbReference type="ARBA" id="ARBA00022829"/>
    </source>
</evidence>
<dbReference type="AlphaFoldDB" id="A0A2U2MUK2"/>
<evidence type="ECO:0000313" key="5">
    <source>
        <dbReference type="Proteomes" id="UP000245753"/>
    </source>
</evidence>
<sequence>MTRPHDREGAGFTVTLDAYQGPFDVLLDMLASRRMDLTEVSLAAVTDEFMRYIDRMDLERNLDEASAFLDVAAVLVEAKSVAILPADEDDERDGHGMEALRERDLLFARLLQYKAFKQAGLDFRVRMTEHGGRIAHPGYCGEDVAAMLPPLAWTTSPEGLAALAAKALADAPVREVSVGQLHVPIVDLRRQAAIVRDRLKALPGGSATTFAELTEDTTSNLEIAARFLAVLAFFKQGVVQVRQRRPYAELHLRWAPDAGASDDPYEGPTGDDPQDGGDTAMAPSS</sequence>
<dbReference type="Gene3D" id="6.10.250.2410">
    <property type="match status" value="1"/>
</dbReference>
<dbReference type="RefSeq" id="WP_109136742.1">
    <property type="nucleotide sequence ID" value="NZ_QFFN01000003.1"/>
</dbReference>
<protein>
    <recommendedName>
        <fullName evidence="2">Segregation and condensation protein A</fullName>
    </recommendedName>
</protein>
<dbReference type="InterPro" id="IPR003768">
    <property type="entry name" value="ScpA"/>
</dbReference>
<dbReference type="PANTHER" id="PTHR33969">
    <property type="entry name" value="SEGREGATION AND CONDENSATION PROTEIN A"/>
    <property type="match status" value="1"/>
</dbReference>
<accession>A0A2U2MUK2</accession>
<evidence type="ECO:0000313" key="4">
    <source>
        <dbReference type="EMBL" id="PWG60515.1"/>
    </source>
</evidence>
<dbReference type="OrthoDB" id="9811016at2"/>
<evidence type="ECO:0000256" key="3">
    <source>
        <dbReference type="SAM" id="MobiDB-lite"/>
    </source>
</evidence>
<evidence type="ECO:0000256" key="2">
    <source>
        <dbReference type="ARBA" id="ARBA00044777"/>
    </source>
</evidence>
<comment type="caution">
    <text evidence="4">The sequence shown here is derived from an EMBL/GenBank/DDBJ whole genome shotgun (WGS) entry which is preliminary data.</text>
</comment>
<reference evidence="4 5" key="1">
    <citation type="journal article" date="2018" name="Int. J. Syst. Evol. Microbiol.">
        <title>Bifidobacterium catulorum sp. nov., a novel taxon from the faeces of the baby common marmoset (Callithrix jacchus).</title>
        <authorList>
            <person name="Modesto M."/>
            <person name="Michelini S."/>
            <person name="Oki K."/>
            <person name="Biavati B."/>
            <person name="Watanabe K."/>
            <person name="Mattarelli P."/>
        </authorList>
    </citation>
    <scope>NUCLEOTIDE SEQUENCE [LARGE SCALE GENOMIC DNA]</scope>
    <source>
        <strain evidence="4 5">MRM 8.19</strain>
    </source>
</reference>
<dbReference type="Proteomes" id="UP000245753">
    <property type="component" value="Unassembled WGS sequence"/>
</dbReference>
<feature type="compositionally biased region" description="Low complexity" evidence="3">
    <location>
        <begin position="267"/>
        <end position="279"/>
    </location>
</feature>
<proteinExistence type="predicted"/>